<proteinExistence type="predicted"/>
<accession>A0ABD1FQX4</accession>
<sequence>MTPFIIAGRQISKLSDLTMKINEEKLIKMRPLIGSKPPRCDGKKCKSCGNCEAVQFAMHRNLRASGLKVKHIVRILLLVAFCVWLLRNVQHMKGDEKVGRKQLRPRVDGVERGEDGGEKVEVAENGERDGEETDEWEKERSGMVRVEVEVERDQMQDFIDEDDND</sequence>
<evidence type="ECO:0008006" key="4">
    <source>
        <dbReference type="Google" id="ProtNLM"/>
    </source>
</evidence>
<reference evidence="2 3" key="1">
    <citation type="submission" date="2024-06" db="EMBL/GenBank/DDBJ databases">
        <title>A chromosome level genome sequence of Diviner's sage (Salvia divinorum).</title>
        <authorList>
            <person name="Ford S.A."/>
            <person name="Ro D.-K."/>
            <person name="Ness R.W."/>
            <person name="Phillips M.A."/>
        </authorList>
    </citation>
    <scope>NUCLEOTIDE SEQUENCE [LARGE SCALE GENOMIC DNA]</scope>
    <source>
        <strain evidence="2">SAF-2024a</strain>
        <tissue evidence="2">Leaf</tissue>
    </source>
</reference>
<protein>
    <recommendedName>
        <fullName evidence="4">Epidermal patterning factor-like protein</fullName>
    </recommendedName>
</protein>
<comment type="caution">
    <text evidence="2">The sequence shown here is derived from an EMBL/GenBank/DDBJ whole genome shotgun (WGS) entry which is preliminary data.</text>
</comment>
<evidence type="ECO:0000256" key="1">
    <source>
        <dbReference type="SAM" id="MobiDB-lite"/>
    </source>
</evidence>
<dbReference type="Pfam" id="PF17181">
    <property type="entry name" value="EPF"/>
    <property type="match status" value="1"/>
</dbReference>
<organism evidence="2 3">
    <name type="scientific">Salvia divinorum</name>
    <name type="common">Maria pastora</name>
    <name type="synonym">Diviner's sage</name>
    <dbReference type="NCBI Taxonomy" id="28513"/>
    <lineage>
        <taxon>Eukaryota</taxon>
        <taxon>Viridiplantae</taxon>
        <taxon>Streptophyta</taxon>
        <taxon>Embryophyta</taxon>
        <taxon>Tracheophyta</taxon>
        <taxon>Spermatophyta</taxon>
        <taxon>Magnoliopsida</taxon>
        <taxon>eudicotyledons</taxon>
        <taxon>Gunneridae</taxon>
        <taxon>Pentapetalae</taxon>
        <taxon>asterids</taxon>
        <taxon>lamiids</taxon>
        <taxon>Lamiales</taxon>
        <taxon>Lamiaceae</taxon>
        <taxon>Nepetoideae</taxon>
        <taxon>Mentheae</taxon>
        <taxon>Salviinae</taxon>
        <taxon>Salvia</taxon>
        <taxon>Salvia subgen. Calosphace</taxon>
    </lineage>
</organism>
<name>A0ABD1FQX4_SALDI</name>
<gene>
    <name evidence="2" type="ORF">AAHA92_30442</name>
</gene>
<feature type="compositionally biased region" description="Basic and acidic residues" evidence="1">
    <location>
        <begin position="97"/>
        <end position="128"/>
    </location>
</feature>
<evidence type="ECO:0000313" key="2">
    <source>
        <dbReference type="EMBL" id="KAL1534237.1"/>
    </source>
</evidence>
<dbReference type="EMBL" id="JBEAFC010000012">
    <property type="protein sequence ID" value="KAL1534237.1"/>
    <property type="molecule type" value="Genomic_DNA"/>
</dbReference>
<dbReference type="Proteomes" id="UP001567538">
    <property type="component" value="Unassembled WGS sequence"/>
</dbReference>
<evidence type="ECO:0000313" key="3">
    <source>
        <dbReference type="Proteomes" id="UP001567538"/>
    </source>
</evidence>
<feature type="region of interest" description="Disordered" evidence="1">
    <location>
        <begin position="97"/>
        <end position="141"/>
    </location>
</feature>
<dbReference type="AlphaFoldDB" id="A0ABD1FQX4"/>
<keyword evidence="3" id="KW-1185">Reference proteome</keyword>